<protein>
    <submittedName>
        <fullName evidence="1">Uncharacterized protein</fullName>
    </submittedName>
</protein>
<dbReference type="InterPro" id="IPR029069">
    <property type="entry name" value="HotDog_dom_sf"/>
</dbReference>
<dbReference type="EMBL" id="JABAYA010000122">
    <property type="protein sequence ID" value="KAF7724341.1"/>
    <property type="molecule type" value="Genomic_DNA"/>
</dbReference>
<reference evidence="1" key="1">
    <citation type="submission" date="2020-01" db="EMBL/GenBank/DDBJ databases">
        <title>Genome Sequencing of Three Apophysomyces-Like Fungal Strains Confirms a Novel Fungal Genus in the Mucoromycota with divergent Burkholderia-like Endosymbiotic Bacteria.</title>
        <authorList>
            <person name="Stajich J.E."/>
            <person name="Macias A.M."/>
            <person name="Carter-House D."/>
            <person name="Lovett B."/>
            <person name="Kasson L.R."/>
            <person name="Berry K."/>
            <person name="Grigoriev I."/>
            <person name="Chang Y."/>
            <person name="Spatafora J."/>
            <person name="Kasson M.T."/>
        </authorList>
    </citation>
    <scope>NUCLEOTIDE SEQUENCE</scope>
    <source>
        <strain evidence="1">NRRL A-21654</strain>
    </source>
</reference>
<gene>
    <name evidence="1" type="ORF">EC973_001129</name>
</gene>
<dbReference type="AlphaFoldDB" id="A0A8H7BQG2"/>
<proteinExistence type="predicted"/>
<dbReference type="InterPro" id="IPR052741">
    <property type="entry name" value="Mitochondrial_HTD2"/>
</dbReference>
<dbReference type="SUPFAM" id="SSF54637">
    <property type="entry name" value="Thioesterase/thiol ester dehydrase-isomerase"/>
    <property type="match status" value="1"/>
</dbReference>
<comment type="caution">
    <text evidence="1">The sequence shown here is derived from an EMBL/GenBank/DDBJ whole genome shotgun (WGS) entry which is preliminary data.</text>
</comment>
<dbReference type="Proteomes" id="UP000605846">
    <property type="component" value="Unassembled WGS sequence"/>
</dbReference>
<dbReference type="Gene3D" id="3.10.129.10">
    <property type="entry name" value="Hotdog Thioesterase"/>
    <property type="match status" value="1"/>
</dbReference>
<dbReference type="PANTHER" id="PTHR28152">
    <property type="entry name" value="HYDROXYACYL-THIOESTER DEHYDRATASE TYPE 2, MITOCHONDRIAL"/>
    <property type="match status" value="1"/>
</dbReference>
<evidence type="ECO:0000313" key="1">
    <source>
        <dbReference type="EMBL" id="KAF7724341.1"/>
    </source>
</evidence>
<organism evidence="1 2">
    <name type="scientific">Apophysomyces ossiformis</name>
    <dbReference type="NCBI Taxonomy" id="679940"/>
    <lineage>
        <taxon>Eukaryota</taxon>
        <taxon>Fungi</taxon>
        <taxon>Fungi incertae sedis</taxon>
        <taxon>Mucoromycota</taxon>
        <taxon>Mucoromycotina</taxon>
        <taxon>Mucoromycetes</taxon>
        <taxon>Mucorales</taxon>
        <taxon>Mucorineae</taxon>
        <taxon>Mucoraceae</taxon>
        <taxon>Apophysomyces</taxon>
    </lineage>
</organism>
<sequence>MLGCLSRHFVRARSTCTQTRGLANLVEAWKAKLPTEVVEHDVLAESPLNLLGCTLNEPVPRDIVPATWHHVYFPHRTPENALAADGYEAEFCPPPPFVQRLWAGAHFTWSKTNPLRIGNECSMTTTLERVDYYPHNDSLFVYLNKDIANAQGWSMREQRCLVYLTKQPTAANRSIQLRKQSEFSKVVIPSPIMLFRYSALTFNSHRIHYDHLYATTQENHPACLVHGPLSSTLLLNLLRSHLADEDALDESAIVSFRYRCLSPLYVNQQITLCGREAAPHQPDRKSYEVWIIDHQGNLAVKGTVDIAL</sequence>
<evidence type="ECO:0000313" key="2">
    <source>
        <dbReference type="Proteomes" id="UP000605846"/>
    </source>
</evidence>
<dbReference type="GO" id="GO:0005739">
    <property type="term" value="C:mitochondrion"/>
    <property type="evidence" value="ECO:0007669"/>
    <property type="project" value="TreeGrafter"/>
</dbReference>
<dbReference type="PANTHER" id="PTHR28152:SF1">
    <property type="entry name" value="HYDROXYACYL-THIOESTER DEHYDRATASE TYPE 2, MITOCHONDRIAL"/>
    <property type="match status" value="1"/>
</dbReference>
<dbReference type="GO" id="GO:0019171">
    <property type="term" value="F:(3R)-hydroxyacyl-[acyl-carrier-protein] dehydratase activity"/>
    <property type="evidence" value="ECO:0007669"/>
    <property type="project" value="TreeGrafter"/>
</dbReference>
<accession>A0A8H7BQG2</accession>
<keyword evidence="2" id="KW-1185">Reference proteome</keyword>
<name>A0A8H7BQG2_9FUNG</name>
<dbReference type="OrthoDB" id="3257538at2759"/>